<comment type="caution">
    <text evidence="9">The sequence shown here is derived from an EMBL/GenBank/DDBJ whole genome shotgun (WGS) entry which is preliminary data.</text>
</comment>
<dbReference type="Pfam" id="PF01909">
    <property type="entry name" value="NTP_transf_2"/>
    <property type="match status" value="1"/>
</dbReference>
<dbReference type="GO" id="GO:0009012">
    <property type="term" value="F:aminoglycoside 3''-adenylyltransferase activity"/>
    <property type="evidence" value="ECO:0007669"/>
    <property type="project" value="UniProtKB-EC"/>
</dbReference>
<protein>
    <recommendedName>
        <fullName evidence="4">Aminoglycoside (3'') (9) adenylyltransferase</fullName>
        <ecNumber evidence="3">2.7.7.47</ecNumber>
    </recommendedName>
</protein>
<keyword evidence="2" id="KW-0046">Antibiotic resistance</keyword>
<feature type="domain" description="Polymerase nucleotidyl transferase" evidence="7">
    <location>
        <begin position="21"/>
        <end position="71"/>
    </location>
</feature>
<name>A0A418STE5_9RHOB</name>
<proteinExistence type="predicted"/>
<dbReference type="InterPro" id="IPR024172">
    <property type="entry name" value="AadA/Aad9"/>
</dbReference>
<evidence type="ECO:0000256" key="3">
    <source>
        <dbReference type="ARBA" id="ARBA00035126"/>
    </source>
</evidence>
<dbReference type="Gene3D" id="3.30.460.10">
    <property type="entry name" value="Beta Polymerase, domain 2"/>
    <property type="match status" value="1"/>
</dbReference>
<reference evidence="10" key="1">
    <citation type="submission" date="2018-09" db="EMBL/GenBank/DDBJ databases">
        <title>Acidovorax cavernicola nov. sp. isolated from Gruta de las Maravillas (Aracena, Spain).</title>
        <authorList>
            <person name="Jurado V."/>
            <person name="Gutierrez-Patricio S."/>
            <person name="Gonzalez-Pimentel J.L."/>
            <person name="Miller A.Z."/>
            <person name="Laiz L."/>
            <person name="Saiz-Jimenez C."/>
        </authorList>
    </citation>
    <scope>NUCLEOTIDE SEQUENCE [LARGE SCALE GENOMIC DNA]</scope>
    <source>
        <strain evidence="10">1011MAR3C25</strain>
    </source>
</reference>
<evidence type="ECO:0000259" key="7">
    <source>
        <dbReference type="Pfam" id="PF01909"/>
    </source>
</evidence>
<dbReference type="OrthoDB" id="7058480at2"/>
<dbReference type="Proteomes" id="UP000284202">
    <property type="component" value="Unassembled WGS sequence"/>
</dbReference>
<dbReference type="SUPFAM" id="SSF81301">
    <property type="entry name" value="Nucleotidyltransferase"/>
    <property type="match status" value="1"/>
</dbReference>
<evidence type="ECO:0000256" key="5">
    <source>
        <dbReference type="ARBA" id="ARBA00047831"/>
    </source>
</evidence>
<dbReference type="InterPro" id="IPR043519">
    <property type="entry name" value="NT_sf"/>
</dbReference>
<evidence type="ECO:0000313" key="10">
    <source>
        <dbReference type="Proteomes" id="UP000284202"/>
    </source>
</evidence>
<evidence type="ECO:0000256" key="6">
    <source>
        <dbReference type="ARBA" id="ARBA00048566"/>
    </source>
</evidence>
<dbReference type="InterPro" id="IPR025184">
    <property type="entry name" value="AadA_C"/>
</dbReference>
<dbReference type="EMBL" id="QZCG01000009">
    <property type="protein sequence ID" value="RJE84147.1"/>
    <property type="molecule type" value="Genomic_DNA"/>
</dbReference>
<dbReference type="NCBIfam" id="NF010309">
    <property type="entry name" value="PRK13746.1"/>
    <property type="match status" value="1"/>
</dbReference>
<dbReference type="PIRSF" id="PIRSF000819">
    <property type="entry name" value="Streptomycin_3-adenylyltransf"/>
    <property type="match status" value="1"/>
</dbReference>
<comment type="catalytic activity">
    <reaction evidence="5">
        <text>spectinomycin + ATP = 9-O-adenylylspectinomycin + diphosphate</text>
        <dbReference type="Rhea" id="RHEA:63228"/>
        <dbReference type="ChEBI" id="CHEBI:30616"/>
        <dbReference type="ChEBI" id="CHEBI:33019"/>
        <dbReference type="ChEBI" id="CHEBI:146260"/>
        <dbReference type="ChEBI" id="CHEBI:146261"/>
    </reaction>
</comment>
<dbReference type="CDD" id="cd05403">
    <property type="entry name" value="NT_KNTase_like"/>
    <property type="match status" value="1"/>
</dbReference>
<evidence type="ECO:0000256" key="4">
    <source>
        <dbReference type="ARBA" id="ARBA00035252"/>
    </source>
</evidence>
<keyword evidence="10" id="KW-1185">Reference proteome</keyword>
<comment type="catalytic activity">
    <reaction evidence="6">
        <text>streptomycin + ATP = 3''-O-adenylylstreptomycin + diphosphate</text>
        <dbReference type="Rhea" id="RHEA:20245"/>
        <dbReference type="ChEBI" id="CHEBI:30616"/>
        <dbReference type="ChEBI" id="CHEBI:33019"/>
        <dbReference type="ChEBI" id="CHEBI:58007"/>
        <dbReference type="ChEBI" id="CHEBI:58605"/>
        <dbReference type="EC" id="2.7.7.47"/>
    </reaction>
</comment>
<evidence type="ECO:0000256" key="2">
    <source>
        <dbReference type="ARBA" id="ARBA00023251"/>
    </source>
</evidence>
<evidence type="ECO:0000256" key="1">
    <source>
        <dbReference type="ARBA" id="ARBA00022679"/>
    </source>
</evidence>
<dbReference type="InterPro" id="IPR002934">
    <property type="entry name" value="Polymerase_NTP_transf_dom"/>
</dbReference>
<evidence type="ECO:0000313" key="9">
    <source>
        <dbReference type="EMBL" id="RJE84147.1"/>
    </source>
</evidence>
<evidence type="ECO:0000259" key="8">
    <source>
        <dbReference type="Pfam" id="PF13427"/>
    </source>
</evidence>
<dbReference type="RefSeq" id="WP_119749989.1">
    <property type="nucleotide sequence ID" value="NZ_QZCG01000009.1"/>
</dbReference>
<dbReference type="GO" id="GO:0070566">
    <property type="term" value="F:adenylyltransferase activity"/>
    <property type="evidence" value="ECO:0007669"/>
    <property type="project" value="InterPro"/>
</dbReference>
<accession>A0A418STE5</accession>
<organism evidence="9 10">
    <name type="scientific">Paracoccus onubensis</name>
    <dbReference type="NCBI Taxonomy" id="1675788"/>
    <lineage>
        <taxon>Bacteria</taxon>
        <taxon>Pseudomonadati</taxon>
        <taxon>Pseudomonadota</taxon>
        <taxon>Alphaproteobacteria</taxon>
        <taxon>Rhodobacterales</taxon>
        <taxon>Paracoccaceae</taxon>
        <taxon>Paracoccus</taxon>
    </lineage>
</organism>
<dbReference type="Pfam" id="PF13427">
    <property type="entry name" value="AadA_C"/>
    <property type="match status" value="1"/>
</dbReference>
<dbReference type="GO" id="GO:0046677">
    <property type="term" value="P:response to antibiotic"/>
    <property type="evidence" value="ECO:0007669"/>
    <property type="project" value="UniProtKB-KW"/>
</dbReference>
<dbReference type="EC" id="2.7.7.47" evidence="3"/>
<keyword evidence="1" id="KW-0808">Transferase</keyword>
<gene>
    <name evidence="9" type="ORF">D3P04_14165</name>
</gene>
<sequence length="252" mass="27750">MSEQIQTALAALHNILGDMLLAVYLHGSAVSGRLQPQSDIDLLAITERDLTEDQRDGLLTALLRISGRHPATAGGARCLEVMLFRRSDLARTAYPARAEFIYGEWLRDGFEAGERPMPTRDPEHTLVLAQARQDAIPLFGAGADKLLPEIPQKHVRRAIGDALPALLGGIHGDERNVLLTLARMWRTASTGEFVTKDAAAVWAIPQIQSRDASTLDYARRAYLGELADDWSSRSDATQRLAAYLRDQVIESL</sequence>
<feature type="domain" description="Adenylyltransferase AadA C-terminal" evidence="8">
    <location>
        <begin position="145"/>
        <end position="245"/>
    </location>
</feature>
<dbReference type="AlphaFoldDB" id="A0A418STE5"/>